<feature type="transmembrane region" description="Helical" evidence="6">
    <location>
        <begin position="214"/>
        <end position="234"/>
    </location>
</feature>
<dbReference type="PRINTS" id="PR00171">
    <property type="entry name" value="SUGRTRNSPORT"/>
</dbReference>
<keyword evidence="9" id="KW-1185">Reference proteome</keyword>
<evidence type="ECO:0000256" key="3">
    <source>
        <dbReference type="ARBA" id="ARBA00022692"/>
    </source>
</evidence>
<dbReference type="InterPro" id="IPR036259">
    <property type="entry name" value="MFS_trans_sf"/>
</dbReference>
<reference evidence="8 9" key="1">
    <citation type="journal article" date="2019" name="Genome Biol. Evol.">
        <title>Insights into the evolution of the New World diploid cottons (Gossypium, subgenus Houzingenia) based on genome sequencing.</title>
        <authorList>
            <person name="Grover C.E."/>
            <person name="Arick M.A. 2nd"/>
            <person name="Thrash A."/>
            <person name="Conover J.L."/>
            <person name="Sanders W.S."/>
            <person name="Peterson D.G."/>
            <person name="Frelichowski J.E."/>
            <person name="Scheffler J.A."/>
            <person name="Scheffler B.E."/>
            <person name="Wendel J.F."/>
        </authorList>
    </citation>
    <scope>NUCLEOTIDE SEQUENCE [LARGE SCALE GENOMIC DNA]</scope>
    <source>
        <strain evidence="8">157</strain>
        <tissue evidence="8">Leaf</tissue>
    </source>
</reference>
<evidence type="ECO:0000313" key="9">
    <source>
        <dbReference type="Proteomes" id="UP000593572"/>
    </source>
</evidence>
<organism evidence="8 9">
    <name type="scientific">Gossypium lobatum</name>
    <dbReference type="NCBI Taxonomy" id="34289"/>
    <lineage>
        <taxon>Eukaryota</taxon>
        <taxon>Viridiplantae</taxon>
        <taxon>Streptophyta</taxon>
        <taxon>Embryophyta</taxon>
        <taxon>Tracheophyta</taxon>
        <taxon>Spermatophyta</taxon>
        <taxon>Magnoliopsida</taxon>
        <taxon>eudicotyledons</taxon>
        <taxon>Gunneridae</taxon>
        <taxon>Pentapetalae</taxon>
        <taxon>rosids</taxon>
        <taxon>malvids</taxon>
        <taxon>Malvales</taxon>
        <taxon>Malvaceae</taxon>
        <taxon>Malvoideae</taxon>
        <taxon>Gossypium</taxon>
    </lineage>
</organism>
<keyword evidence="3 6" id="KW-0812">Transmembrane</keyword>
<dbReference type="InterPro" id="IPR045263">
    <property type="entry name" value="GLUT"/>
</dbReference>
<evidence type="ECO:0000256" key="2">
    <source>
        <dbReference type="ARBA" id="ARBA00022448"/>
    </source>
</evidence>
<gene>
    <name evidence="8" type="ORF">Golob_010222</name>
</gene>
<dbReference type="PANTHER" id="PTHR23503">
    <property type="entry name" value="SOLUTE CARRIER FAMILY 2"/>
    <property type="match status" value="1"/>
</dbReference>
<feature type="transmembrane region" description="Helical" evidence="6">
    <location>
        <begin position="150"/>
        <end position="176"/>
    </location>
</feature>
<feature type="transmembrane region" description="Helical" evidence="6">
    <location>
        <begin position="93"/>
        <end position="113"/>
    </location>
</feature>
<keyword evidence="2" id="KW-0813">Transport</keyword>
<dbReference type="PROSITE" id="PS50850">
    <property type="entry name" value="MFS"/>
    <property type="match status" value="1"/>
</dbReference>
<dbReference type="InterPro" id="IPR020846">
    <property type="entry name" value="MFS_dom"/>
</dbReference>
<evidence type="ECO:0000256" key="1">
    <source>
        <dbReference type="ARBA" id="ARBA00004141"/>
    </source>
</evidence>
<evidence type="ECO:0000256" key="4">
    <source>
        <dbReference type="ARBA" id="ARBA00022989"/>
    </source>
</evidence>
<dbReference type="GO" id="GO:0016020">
    <property type="term" value="C:membrane"/>
    <property type="evidence" value="ECO:0007669"/>
    <property type="project" value="UniProtKB-SubCell"/>
</dbReference>
<dbReference type="Pfam" id="PF00083">
    <property type="entry name" value="Sugar_tr"/>
    <property type="match status" value="1"/>
</dbReference>
<dbReference type="PANTHER" id="PTHR23503:SF114">
    <property type="entry name" value="PLASTIDIC GLUCOSE TRANSPORTER 3-RELATED"/>
    <property type="match status" value="1"/>
</dbReference>
<evidence type="ECO:0000313" key="8">
    <source>
        <dbReference type="EMBL" id="MBA0565338.1"/>
    </source>
</evidence>
<accession>A0A7J8MKS8</accession>
<feature type="domain" description="Major facilitator superfamily (MFS) profile" evidence="7">
    <location>
        <begin position="1"/>
        <end position="242"/>
    </location>
</feature>
<keyword evidence="5 6" id="KW-0472">Membrane</keyword>
<name>A0A7J8MKS8_9ROSI</name>
<comment type="caution">
    <text evidence="8">The sequence shown here is derived from an EMBL/GenBank/DDBJ whole genome shotgun (WGS) entry which is preliminary data.</text>
</comment>
<dbReference type="Proteomes" id="UP000593572">
    <property type="component" value="Unassembled WGS sequence"/>
</dbReference>
<dbReference type="AlphaFoldDB" id="A0A7J8MKS8"/>
<feature type="transmembrane region" description="Helical" evidence="6">
    <location>
        <begin position="188"/>
        <end position="208"/>
    </location>
</feature>
<keyword evidence="4 6" id="KW-1133">Transmembrane helix</keyword>
<feature type="transmembrane region" description="Helical" evidence="6">
    <location>
        <begin position="57"/>
        <end position="81"/>
    </location>
</feature>
<protein>
    <recommendedName>
        <fullName evidence="7">Major facilitator superfamily (MFS) profile domain-containing protein</fullName>
    </recommendedName>
</protein>
<dbReference type="InterPro" id="IPR005828">
    <property type="entry name" value="MFS_sugar_transport-like"/>
</dbReference>
<dbReference type="SUPFAM" id="SSF103473">
    <property type="entry name" value="MFS general substrate transporter"/>
    <property type="match status" value="1"/>
</dbReference>
<comment type="subcellular location">
    <subcellularLocation>
        <location evidence="1">Membrane</location>
        <topology evidence="1">Multi-pass membrane protein</topology>
    </subcellularLocation>
</comment>
<feature type="transmembrane region" description="Helical" evidence="6">
    <location>
        <begin position="120"/>
        <end position="138"/>
    </location>
</feature>
<dbReference type="EMBL" id="JABEZX010000009">
    <property type="protein sequence ID" value="MBA0565338.1"/>
    <property type="molecule type" value="Genomic_DNA"/>
</dbReference>
<sequence>MNLLQRGRGADAEAGFEKLLGGPYVKGAMAELSKSQRGDEADTVKLSELFCGRHRKVVFMGSSLFALQQLSGINAVFYFSSTVFKSAGVPSESANICVGIANLLGSLFALVSMDKLGRKALLIASFSGMAVAMTIQATSASSLVSGSSVIYLSVGGMLLFVLTFAMGAGPVPGLLLSEMFPSRVRAKAMSICMAVHWMINSLVGLLFLRLLELLGPLVLNTIFATFCLLAVIFVKKNVLETKGKSLQDIEIALLPPV</sequence>
<dbReference type="InterPro" id="IPR003663">
    <property type="entry name" value="Sugar/inositol_transpt"/>
</dbReference>
<evidence type="ECO:0000256" key="6">
    <source>
        <dbReference type="SAM" id="Phobius"/>
    </source>
</evidence>
<proteinExistence type="predicted"/>
<evidence type="ECO:0000256" key="5">
    <source>
        <dbReference type="ARBA" id="ARBA00023136"/>
    </source>
</evidence>
<dbReference type="PROSITE" id="PS00216">
    <property type="entry name" value="SUGAR_TRANSPORT_1"/>
    <property type="match status" value="1"/>
</dbReference>
<dbReference type="InterPro" id="IPR005829">
    <property type="entry name" value="Sugar_transporter_CS"/>
</dbReference>
<evidence type="ECO:0000259" key="7">
    <source>
        <dbReference type="PROSITE" id="PS50850"/>
    </source>
</evidence>
<dbReference type="GO" id="GO:0015149">
    <property type="term" value="F:hexose transmembrane transporter activity"/>
    <property type="evidence" value="ECO:0007669"/>
    <property type="project" value="TreeGrafter"/>
</dbReference>
<dbReference type="Gene3D" id="1.20.1250.20">
    <property type="entry name" value="MFS general substrate transporter like domains"/>
    <property type="match status" value="1"/>
</dbReference>